<evidence type="ECO:0000256" key="2">
    <source>
        <dbReference type="ARBA" id="ARBA00023315"/>
    </source>
</evidence>
<proteinExistence type="predicted"/>
<comment type="caution">
    <text evidence="4">The sequence shown here is derived from an EMBL/GenBank/DDBJ whole genome shotgun (WGS) entry which is preliminary data.</text>
</comment>
<dbReference type="Gene3D" id="3.40.630.30">
    <property type="match status" value="1"/>
</dbReference>
<dbReference type="InterPro" id="IPR000182">
    <property type="entry name" value="GNAT_dom"/>
</dbReference>
<dbReference type="PROSITE" id="PS51186">
    <property type="entry name" value="GNAT"/>
    <property type="match status" value="1"/>
</dbReference>
<gene>
    <name evidence="4" type="ORF">FB382_002558</name>
</gene>
<dbReference type="SUPFAM" id="SSF55729">
    <property type="entry name" value="Acyl-CoA N-acyltransferases (Nat)"/>
    <property type="match status" value="1"/>
</dbReference>
<feature type="domain" description="N-acetyltransferase" evidence="3">
    <location>
        <begin position="3"/>
        <end position="153"/>
    </location>
</feature>
<protein>
    <submittedName>
        <fullName evidence="4">GNAT superfamily N-acetyltransferase</fullName>
    </submittedName>
</protein>
<dbReference type="InterPro" id="IPR050832">
    <property type="entry name" value="Bact_Acetyltransf"/>
</dbReference>
<dbReference type="GO" id="GO:0016747">
    <property type="term" value="F:acyltransferase activity, transferring groups other than amino-acyl groups"/>
    <property type="evidence" value="ECO:0007669"/>
    <property type="project" value="InterPro"/>
</dbReference>
<keyword evidence="1 4" id="KW-0808">Transferase</keyword>
<dbReference type="Proteomes" id="UP000580910">
    <property type="component" value="Unassembled WGS sequence"/>
</dbReference>
<dbReference type="AlphaFoldDB" id="A0A7W3PAB1"/>
<dbReference type="EMBL" id="JACGXA010000001">
    <property type="protein sequence ID" value="MBA8804267.1"/>
    <property type="molecule type" value="Genomic_DNA"/>
</dbReference>
<dbReference type="Pfam" id="PF00583">
    <property type="entry name" value="Acetyltransf_1"/>
    <property type="match status" value="1"/>
</dbReference>
<evidence type="ECO:0000313" key="4">
    <source>
        <dbReference type="EMBL" id="MBA8804267.1"/>
    </source>
</evidence>
<dbReference type="PANTHER" id="PTHR43877">
    <property type="entry name" value="AMINOALKYLPHOSPHONATE N-ACETYLTRANSFERASE-RELATED-RELATED"/>
    <property type="match status" value="1"/>
</dbReference>
<keyword evidence="2" id="KW-0012">Acyltransferase</keyword>
<dbReference type="InterPro" id="IPR016181">
    <property type="entry name" value="Acyl_CoA_acyltransferase"/>
</dbReference>
<dbReference type="RefSeq" id="WP_182539692.1">
    <property type="nucleotide sequence ID" value="NZ_JACGXA010000001.1"/>
</dbReference>
<keyword evidence="5" id="KW-1185">Reference proteome</keyword>
<name>A0A7W3PAB1_9ACTN</name>
<dbReference type="CDD" id="cd04301">
    <property type="entry name" value="NAT_SF"/>
    <property type="match status" value="1"/>
</dbReference>
<accession>A0A7W3PAB1</accession>
<evidence type="ECO:0000313" key="5">
    <source>
        <dbReference type="Proteomes" id="UP000580910"/>
    </source>
</evidence>
<evidence type="ECO:0000256" key="1">
    <source>
        <dbReference type="ARBA" id="ARBA00022679"/>
    </source>
</evidence>
<organism evidence="4 5">
    <name type="scientific">Nocardioides ginsengisegetis</name>
    <dbReference type="NCBI Taxonomy" id="661491"/>
    <lineage>
        <taxon>Bacteria</taxon>
        <taxon>Bacillati</taxon>
        <taxon>Actinomycetota</taxon>
        <taxon>Actinomycetes</taxon>
        <taxon>Propionibacteriales</taxon>
        <taxon>Nocardioidaceae</taxon>
        <taxon>Nocardioides</taxon>
    </lineage>
</organism>
<evidence type="ECO:0000259" key="3">
    <source>
        <dbReference type="PROSITE" id="PS51186"/>
    </source>
</evidence>
<sequence>MAEAIRVAGWEQRHDVAALRRAWTEENAGHPVEDDGFTDRFEEWLEREQDQRVTWLGYADGEAVAMVNLLVFTRMPRPGESAPNQWGYLANCYVLPEHRNGGLGGRMLDALTAYADEQGFVRVVLSPSPRSVPFYLRGGFEPATSLMVRLPGS</sequence>
<reference evidence="4 5" key="1">
    <citation type="submission" date="2020-07" db="EMBL/GenBank/DDBJ databases">
        <title>Sequencing the genomes of 1000 actinobacteria strains.</title>
        <authorList>
            <person name="Klenk H.-P."/>
        </authorList>
    </citation>
    <scope>NUCLEOTIDE SEQUENCE [LARGE SCALE GENOMIC DNA]</scope>
    <source>
        <strain evidence="4 5">DSM 21349</strain>
    </source>
</reference>